<protein>
    <submittedName>
        <fullName evidence="3">2-methylaconitate cis-trans isomerase</fullName>
    </submittedName>
</protein>
<dbReference type="NCBIfam" id="TIGR02334">
    <property type="entry name" value="prpF"/>
    <property type="match status" value="1"/>
</dbReference>
<proteinExistence type="inferred from homology"/>
<name>A0A1M4U6G7_9GAMM</name>
<gene>
    <name evidence="3" type="ORF">SAMN04487965_0072</name>
</gene>
<dbReference type="Gene3D" id="3.10.310.10">
    <property type="entry name" value="Diaminopimelate Epimerase, Chain A, domain 1"/>
    <property type="match status" value="2"/>
</dbReference>
<dbReference type="PANTHER" id="PTHR43709:SF2">
    <property type="entry name" value="DUF453 DOMAIN PROTEIN (AFU_ORTHOLOGUE AFUA_6G00360)"/>
    <property type="match status" value="1"/>
</dbReference>
<keyword evidence="2 3" id="KW-0413">Isomerase</keyword>
<evidence type="ECO:0000256" key="2">
    <source>
        <dbReference type="ARBA" id="ARBA00023235"/>
    </source>
</evidence>
<evidence type="ECO:0000256" key="1">
    <source>
        <dbReference type="ARBA" id="ARBA00007673"/>
    </source>
</evidence>
<dbReference type="Pfam" id="PF04303">
    <property type="entry name" value="PrpF"/>
    <property type="match status" value="1"/>
</dbReference>
<dbReference type="InterPro" id="IPR007400">
    <property type="entry name" value="PrpF-like"/>
</dbReference>
<dbReference type="SUPFAM" id="SSF54506">
    <property type="entry name" value="Diaminopimelate epimerase-like"/>
    <property type="match status" value="2"/>
</dbReference>
<dbReference type="AlphaFoldDB" id="A0A1M4U6G7"/>
<keyword evidence="4" id="KW-1185">Reference proteome</keyword>
<accession>A0A1M4U6G7</accession>
<evidence type="ECO:0000313" key="4">
    <source>
        <dbReference type="Proteomes" id="UP000184170"/>
    </source>
</evidence>
<evidence type="ECO:0000313" key="3">
    <source>
        <dbReference type="EMBL" id="SHE52234.1"/>
    </source>
</evidence>
<sequence length="405" mass="42270">MPNSLYAKPARLKMTSAPQIKVPATYMRGGTSKGVFFRLQDLPESAQIPGEARDKLLLRVIGSPDPYGKQTDGMGGATSSTSKTVILSKSEQPEHDVDYLFGQVSIDKPFVDWSGNCGNLTAAVGAFAINSGFVDAARVPENGICTVRIWQANIKKTIIAHVPITNGEVQETGDFELDGVTFPAAEVQIEFMDPADGEGAMFPTGNLVDDLEVPGVGTLKATMINAGIPTIFVNAADIGYTGTELQEAINGDDKALAMFETIRAHGAVKMGLIETVEEAAARQHTPKVAFVAAPKGYAASSGKQVGAGDIDLLVRALSMGKLHHAMMGTAAVAIGTAAAIPGTLVNLAAGGGERNAVTFGHPSGTLRVGAEAEVVNGQWSATKAIMSRSARVLMEGCVRVPGNSF</sequence>
<dbReference type="PANTHER" id="PTHR43709">
    <property type="entry name" value="ACONITATE ISOMERASE-RELATED"/>
    <property type="match status" value="1"/>
</dbReference>
<reference evidence="4" key="1">
    <citation type="submission" date="2016-11" db="EMBL/GenBank/DDBJ databases">
        <authorList>
            <person name="Varghese N."/>
            <person name="Submissions S."/>
        </authorList>
    </citation>
    <scope>NUCLEOTIDE SEQUENCE [LARGE SCALE GENOMIC DNA]</scope>
    <source>
        <strain evidence="4">CGMCC 1.7063</strain>
    </source>
</reference>
<dbReference type="FunFam" id="3.10.310.10:FF:000018">
    <property type="entry name" value="2-methylaconitate cis-trans isomerase"/>
    <property type="match status" value="1"/>
</dbReference>
<dbReference type="GO" id="GO:0019629">
    <property type="term" value="P:propionate catabolic process, 2-methylcitrate cycle"/>
    <property type="evidence" value="ECO:0007669"/>
    <property type="project" value="InterPro"/>
</dbReference>
<dbReference type="STRING" id="494016.SAMN04487965_0072"/>
<dbReference type="GO" id="GO:0016853">
    <property type="term" value="F:isomerase activity"/>
    <property type="evidence" value="ECO:0007669"/>
    <property type="project" value="UniProtKB-KW"/>
</dbReference>
<comment type="similarity">
    <text evidence="1">Belongs to the PrpF family.</text>
</comment>
<dbReference type="EMBL" id="FQVA01000001">
    <property type="protein sequence ID" value="SHE52234.1"/>
    <property type="molecule type" value="Genomic_DNA"/>
</dbReference>
<dbReference type="InterPro" id="IPR012709">
    <property type="entry name" value="PrpF"/>
</dbReference>
<dbReference type="Proteomes" id="UP000184170">
    <property type="component" value="Unassembled WGS sequence"/>
</dbReference>
<organism evidence="3 4">
    <name type="scientific">Microbulbifer donghaiensis</name>
    <dbReference type="NCBI Taxonomy" id="494016"/>
    <lineage>
        <taxon>Bacteria</taxon>
        <taxon>Pseudomonadati</taxon>
        <taxon>Pseudomonadota</taxon>
        <taxon>Gammaproteobacteria</taxon>
        <taxon>Cellvibrionales</taxon>
        <taxon>Microbulbiferaceae</taxon>
        <taxon>Microbulbifer</taxon>
    </lineage>
</organism>